<gene>
    <name evidence="2" type="ORF">CLFO_36100</name>
</gene>
<organism evidence="2 3">
    <name type="scientific">Clostridium formicaceticum</name>
    <dbReference type="NCBI Taxonomy" id="1497"/>
    <lineage>
        <taxon>Bacteria</taxon>
        <taxon>Bacillati</taxon>
        <taxon>Bacillota</taxon>
        <taxon>Clostridia</taxon>
        <taxon>Eubacteriales</taxon>
        <taxon>Clostridiaceae</taxon>
        <taxon>Clostridium</taxon>
    </lineage>
</organism>
<evidence type="ECO:0000313" key="3">
    <source>
        <dbReference type="Proteomes" id="UP000192478"/>
    </source>
</evidence>
<dbReference type="AlphaFoldDB" id="A0AAC9WHP5"/>
<evidence type="ECO:0000256" key="1">
    <source>
        <dbReference type="SAM" id="MobiDB-lite"/>
    </source>
</evidence>
<feature type="region of interest" description="Disordered" evidence="1">
    <location>
        <begin position="27"/>
        <end position="50"/>
    </location>
</feature>
<reference evidence="2 3" key="1">
    <citation type="submission" date="2017-03" db="EMBL/GenBank/DDBJ databases">
        <title>Complete sequence of Clostridium formicaceticum DSM 92.</title>
        <authorList>
            <person name="Poehlein A."/>
            <person name="Karl M."/>
            <person name="Bengelsdorf F.R."/>
            <person name="Duerre P."/>
            <person name="Daniel R."/>
        </authorList>
    </citation>
    <scope>NUCLEOTIDE SEQUENCE [LARGE SCALE GENOMIC DNA]</scope>
    <source>
        <strain evidence="2 3">DSM 92</strain>
    </source>
</reference>
<sequence length="50" mass="5465">MNDLIIVVLVAIGIYFMVKRGGCCGGHSDKGETMKNNKSSCCSKEREIND</sequence>
<proteinExistence type="predicted"/>
<evidence type="ECO:0000313" key="2">
    <source>
        <dbReference type="EMBL" id="ARE89203.1"/>
    </source>
</evidence>
<dbReference type="Proteomes" id="UP000192478">
    <property type="component" value="Chromosome"/>
</dbReference>
<name>A0AAC9WHP5_9CLOT</name>
<dbReference type="EMBL" id="CP020559">
    <property type="protein sequence ID" value="ARE89203.1"/>
    <property type="molecule type" value="Genomic_DNA"/>
</dbReference>
<protein>
    <submittedName>
        <fullName evidence="2">Uncharacterized protein</fullName>
    </submittedName>
</protein>
<accession>A0AAC9WHP5</accession>
<dbReference type="RefSeq" id="WP_169824184.1">
    <property type="nucleotide sequence ID" value="NZ_CP017603.1"/>
</dbReference>